<dbReference type="AlphaFoldDB" id="A0A4U0YN84"/>
<keyword evidence="2" id="KW-0808">Transferase</keyword>
<gene>
    <name evidence="2" type="ORF">FAZ78_25735</name>
</gene>
<evidence type="ECO:0000313" key="2">
    <source>
        <dbReference type="EMBL" id="TKA93832.1"/>
    </source>
</evidence>
<dbReference type="EMBL" id="SWAU01000634">
    <property type="protein sequence ID" value="TKA93832.1"/>
    <property type="molecule type" value="Genomic_DNA"/>
</dbReference>
<accession>A0A4U0YN84</accession>
<dbReference type="Pfam" id="PF13579">
    <property type="entry name" value="Glyco_trans_4_4"/>
    <property type="match status" value="1"/>
</dbReference>
<name>A0A4U0YN84_9RHOB</name>
<evidence type="ECO:0000259" key="1">
    <source>
        <dbReference type="Pfam" id="PF13579"/>
    </source>
</evidence>
<dbReference type="RefSeq" id="WP_136794889.1">
    <property type="nucleotide sequence ID" value="NZ_SWAU01000634.1"/>
</dbReference>
<dbReference type="GO" id="GO:0016757">
    <property type="term" value="F:glycosyltransferase activity"/>
    <property type="evidence" value="ECO:0007669"/>
    <property type="project" value="UniProtKB-ARBA"/>
</dbReference>
<feature type="domain" description="Glycosyltransferase subfamily 4-like N-terminal" evidence="1">
    <location>
        <begin position="2"/>
        <end position="106"/>
    </location>
</feature>
<dbReference type="SUPFAM" id="SSF53756">
    <property type="entry name" value="UDP-Glycosyltransferase/glycogen phosphorylase"/>
    <property type="match status" value="1"/>
</dbReference>
<comment type="caution">
    <text evidence="2">The sequence shown here is derived from an EMBL/GenBank/DDBJ whole genome shotgun (WGS) entry which is preliminary data.</text>
</comment>
<feature type="non-terminal residue" evidence="2">
    <location>
        <position position="1"/>
    </location>
</feature>
<dbReference type="Proteomes" id="UP000306340">
    <property type="component" value="Unassembled WGS sequence"/>
</dbReference>
<reference evidence="2 3" key="1">
    <citation type="submission" date="2019-04" db="EMBL/GenBank/DDBJ databases">
        <title>Crypto-aerobic microbial life in anoxic (sulfidic) marine sediments.</title>
        <authorList>
            <person name="Bhattacharya S."/>
            <person name="Roy C."/>
            <person name="Mondal N."/>
            <person name="Sarkar J."/>
            <person name="Mandal S."/>
            <person name="Rameez M.J."/>
            <person name="Ghosh W."/>
        </authorList>
    </citation>
    <scope>NUCLEOTIDE SEQUENCE [LARGE SCALE GENOMIC DNA]</scope>
    <source>
        <strain evidence="2 3">SBBC</strain>
    </source>
</reference>
<organism evidence="2 3">
    <name type="scientific">Cereibacter changlensis</name>
    <dbReference type="NCBI Taxonomy" id="402884"/>
    <lineage>
        <taxon>Bacteria</taxon>
        <taxon>Pseudomonadati</taxon>
        <taxon>Pseudomonadota</taxon>
        <taxon>Alphaproteobacteria</taxon>
        <taxon>Rhodobacterales</taxon>
        <taxon>Paracoccaceae</taxon>
        <taxon>Cereibacter</taxon>
    </lineage>
</organism>
<feature type="non-terminal residue" evidence="2">
    <location>
        <position position="247"/>
    </location>
</feature>
<dbReference type="InterPro" id="IPR028098">
    <property type="entry name" value="Glyco_trans_4-like_N"/>
</dbReference>
<evidence type="ECO:0000313" key="3">
    <source>
        <dbReference type="Proteomes" id="UP000306340"/>
    </source>
</evidence>
<dbReference type="Gene3D" id="3.40.50.11010">
    <property type="match status" value="1"/>
</dbReference>
<proteinExistence type="predicted"/>
<protein>
    <submittedName>
        <fullName evidence="2">Glycosyltransferase family 4 protein</fullName>
    </submittedName>
</protein>
<sequence>VLRALLTLGAALKDMPPPEAIIARNPEMLMLAARARQRWPEAALVYEVLDIHRMMLGDGPRPRAMRALERRLLRGASLVLTSSPGFIREYFEPFGQTTAPIRLVENKCFFPGAALPPTQPGPRDGPLRIGWFGILRCAWTLDCLDRITRAEPGRYRIVLRGKPAADQLPDFAEVVAANPDMVFEGPYRAPEDLPAIYADVDLAFLIDRYDAGQNSDWLLPNRLYEGCRHGAVPVVLTGTEVARTLAA</sequence>